<feature type="compositionally biased region" description="Basic and acidic residues" evidence="2">
    <location>
        <begin position="51"/>
        <end position="64"/>
    </location>
</feature>
<dbReference type="GO" id="GO:0043130">
    <property type="term" value="F:ubiquitin binding"/>
    <property type="evidence" value="ECO:0007669"/>
    <property type="project" value="InterPro"/>
</dbReference>
<accession>A0AAD3T5M3</accession>
<feature type="compositionally biased region" description="Low complexity" evidence="2">
    <location>
        <begin position="220"/>
        <end position="238"/>
    </location>
</feature>
<dbReference type="GO" id="GO:0035091">
    <property type="term" value="F:phosphatidylinositol binding"/>
    <property type="evidence" value="ECO:0007669"/>
    <property type="project" value="InterPro"/>
</dbReference>
<gene>
    <name evidence="3" type="ORF">Nepgr_024184</name>
</gene>
<organism evidence="3 4">
    <name type="scientific">Nepenthes gracilis</name>
    <name type="common">Slender pitcher plant</name>
    <dbReference type="NCBI Taxonomy" id="150966"/>
    <lineage>
        <taxon>Eukaryota</taxon>
        <taxon>Viridiplantae</taxon>
        <taxon>Streptophyta</taxon>
        <taxon>Embryophyta</taxon>
        <taxon>Tracheophyta</taxon>
        <taxon>Spermatophyta</taxon>
        <taxon>Magnoliopsida</taxon>
        <taxon>eudicotyledons</taxon>
        <taxon>Gunneridae</taxon>
        <taxon>Pentapetalae</taxon>
        <taxon>Caryophyllales</taxon>
        <taxon>Nepenthaceae</taxon>
        <taxon>Nepenthes</taxon>
    </lineage>
</organism>
<evidence type="ECO:0000256" key="1">
    <source>
        <dbReference type="ARBA" id="ARBA00007708"/>
    </source>
</evidence>
<dbReference type="EMBL" id="BSYO01000024">
    <property type="protein sequence ID" value="GMH22341.1"/>
    <property type="molecule type" value="Genomic_DNA"/>
</dbReference>
<evidence type="ECO:0000313" key="4">
    <source>
        <dbReference type="Proteomes" id="UP001279734"/>
    </source>
</evidence>
<sequence length="300" mass="32600">MLTTTADEGLLALGLELNDALQCALAKHDAIASGTPLLTQGATLSPQVNEAEAKRTKAEGKRQTVTDSPVPAAPMVRGQVDEEEEEDEFAQLARRHAMPHPMHLKDMSIGTDHEVASSNDISTAASDSTSRNALVLLDPPTPTKTTKVQEMIDLLNIVLSTTSTLPEAPQTPKLSPPPSQTPISPSNQGDYAPQSYSLNLAQVPFNSYVVSWAQPPPQHQFPSQPQPMQLQPQPGHPQYSFGYPPPPWATASSYGNNQNSGFTDQYTYSTPQPIMNRPTMQGVQSWQQHTNSFQNPRSVI</sequence>
<feature type="region of interest" description="Disordered" evidence="2">
    <location>
        <begin position="165"/>
        <end position="192"/>
    </location>
</feature>
<keyword evidence="4" id="KW-1185">Reference proteome</keyword>
<feature type="region of interest" description="Disordered" evidence="2">
    <location>
        <begin position="217"/>
        <end position="239"/>
    </location>
</feature>
<dbReference type="PANTHER" id="PTHR45898">
    <property type="entry name" value="TOM1-LIKE PROTEIN"/>
    <property type="match status" value="1"/>
</dbReference>
<comment type="caution">
    <text evidence="3">The sequence shown here is derived from an EMBL/GenBank/DDBJ whole genome shotgun (WGS) entry which is preliminary data.</text>
</comment>
<protein>
    <submittedName>
        <fullName evidence="3">Uncharacterized protein</fullName>
    </submittedName>
</protein>
<proteinExistence type="inferred from homology"/>
<dbReference type="PANTHER" id="PTHR45898:SF2">
    <property type="entry name" value="TOM1-LIKE PROTEIN 6"/>
    <property type="match status" value="1"/>
</dbReference>
<reference evidence="3" key="1">
    <citation type="submission" date="2023-05" db="EMBL/GenBank/DDBJ databases">
        <title>Nepenthes gracilis genome sequencing.</title>
        <authorList>
            <person name="Fukushima K."/>
        </authorList>
    </citation>
    <scope>NUCLEOTIDE SEQUENCE</scope>
    <source>
        <strain evidence="3">SING2019-196</strain>
    </source>
</reference>
<dbReference type="GO" id="GO:0043328">
    <property type="term" value="P:protein transport to vacuole involved in ubiquitin-dependent protein catabolic process via the multivesicular body sorting pathway"/>
    <property type="evidence" value="ECO:0007669"/>
    <property type="project" value="InterPro"/>
</dbReference>
<dbReference type="Proteomes" id="UP001279734">
    <property type="component" value="Unassembled WGS sequence"/>
</dbReference>
<feature type="region of interest" description="Disordered" evidence="2">
    <location>
        <begin position="43"/>
        <end position="73"/>
    </location>
</feature>
<dbReference type="AlphaFoldDB" id="A0AAD3T5M3"/>
<evidence type="ECO:0000313" key="3">
    <source>
        <dbReference type="EMBL" id="GMH22341.1"/>
    </source>
</evidence>
<evidence type="ECO:0000256" key="2">
    <source>
        <dbReference type="SAM" id="MobiDB-lite"/>
    </source>
</evidence>
<dbReference type="InterPro" id="IPR044836">
    <property type="entry name" value="TOL_plant"/>
</dbReference>
<name>A0AAD3T5M3_NEPGR</name>
<comment type="similarity">
    <text evidence="1">Belongs to the TOM1 family.</text>
</comment>